<dbReference type="Pfam" id="PF08534">
    <property type="entry name" value="Redoxin"/>
    <property type="match status" value="1"/>
</dbReference>
<dbReference type="InterPro" id="IPR036249">
    <property type="entry name" value="Thioredoxin-like_sf"/>
</dbReference>
<comment type="caution">
    <text evidence="7">The sequence shown here is derived from an EMBL/GenBank/DDBJ whole genome shotgun (WGS) entry which is preliminary data.</text>
</comment>
<comment type="subcellular location">
    <subcellularLocation>
        <location evidence="1">Cell envelope</location>
    </subcellularLocation>
</comment>
<keyword evidence="5" id="KW-0732">Signal</keyword>
<feature type="signal peptide" evidence="5">
    <location>
        <begin position="1"/>
        <end position="24"/>
    </location>
</feature>
<gene>
    <name evidence="7" type="ORF">QNI16_12155</name>
</gene>
<dbReference type="GO" id="GO:0017004">
    <property type="term" value="P:cytochrome complex assembly"/>
    <property type="evidence" value="ECO:0007669"/>
    <property type="project" value="UniProtKB-KW"/>
</dbReference>
<dbReference type="CDD" id="cd02966">
    <property type="entry name" value="TlpA_like_family"/>
    <property type="match status" value="1"/>
</dbReference>
<reference evidence="7" key="1">
    <citation type="submission" date="2023-05" db="EMBL/GenBank/DDBJ databases">
        <authorList>
            <person name="Zhang X."/>
        </authorList>
    </citation>
    <scope>NUCLEOTIDE SEQUENCE</scope>
    <source>
        <strain evidence="7">YF14B1</strain>
    </source>
</reference>
<dbReference type="PROSITE" id="PS51352">
    <property type="entry name" value="THIOREDOXIN_2"/>
    <property type="match status" value="1"/>
</dbReference>
<dbReference type="PANTHER" id="PTHR42852:SF6">
    <property type="entry name" value="THIOL:DISULFIDE INTERCHANGE PROTEIN DSBE"/>
    <property type="match status" value="1"/>
</dbReference>
<evidence type="ECO:0000256" key="4">
    <source>
        <dbReference type="ARBA" id="ARBA00023284"/>
    </source>
</evidence>
<evidence type="ECO:0000313" key="7">
    <source>
        <dbReference type="EMBL" id="MDJ1481242.1"/>
    </source>
</evidence>
<organism evidence="7 8">
    <name type="scientific">Xanthocytophaga flava</name>
    <dbReference type="NCBI Taxonomy" id="3048013"/>
    <lineage>
        <taxon>Bacteria</taxon>
        <taxon>Pseudomonadati</taxon>
        <taxon>Bacteroidota</taxon>
        <taxon>Cytophagia</taxon>
        <taxon>Cytophagales</taxon>
        <taxon>Rhodocytophagaceae</taxon>
        <taxon>Xanthocytophaga</taxon>
    </lineage>
</organism>
<dbReference type="PROSITE" id="PS51257">
    <property type="entry name" value="PROKAR_LIPOPROTEIN"/>
    <property type="match status" value="1"/>
</dbReference>
<dbReference type="PANTHER" id="PTHR42852">
    <property type="entry name" value="THIOL:DISULFIDE INTERCHANGE PROTEIN DSBE"/>
    <property type="match status" value="1"/>
</dbReference>
<dbReference type="EMBL" id="JASJOS010000005">
    <property type="protein sequence ID" value="MDJ1481242.1"/>
    <property type="molecule type" value="Genomic_DNA"/>
</dbReference>
<sequence>MKQIIPTLCLAVWIALLVSSCQTGQNDQTTSAELKTGTWRGVIKSPGGELPFGLDIAKKDDSTYQVYVINSTERLKMDDAILRNDSLHIPMRLFDAEITAHVGDSILTGYYTKQSSNRIVKMDFSAQQGVTYRFATNSEAPKTNITGKWDVYFYGDSDTSQAVGVFNQNGAELAGSFLTPTGDYRYLAGSAQGNAIQLSTFDGSHVYLFKGTTADTGNEITGEFWSGDRGYRKWKAIKNEKAALPDANTYTLLKKGYSTIDFTFPDPTGKNISFQDPKYKNKVVIVQILGSWCPNCMDETNFLAPWYKKNKDRGVEIIGLAFEKNKDMRVSGPKIERMKQRFGMEYDVALAGVNDSTASNSLPMLEKIKGYPTTIFIDKKGKVRRIHTGFNGPGTGKYYDEFVEDFTLFTDKLLAE</sequence>
<dbReference type="SUPFAM" id="SSF52833">
    <property type="entry name" value="Thioredoxin-like"/>
    <property type="match status" value="1"/>
</dbReference>
<feature type="domain" description="Thioredoxin" evidence="6">
    <location>
        <begin position="253"/>
        <end position="408"/>
    </location>
</feature>
<feature type="chain" id="PRO_5041983709" evidence="5">
    <location>
        <begin position="25"/>
        <end position="416"/>
    </location>
</feature>
<evidence type="ECO:0000256" key="1">
    <source>
        <dbReference type="ARBA" id="ARBA00004196"/>
    </source>
</evidence>
<dbReference type="RefSeq" id="WP_313978751.1">
    <property type="nucleotide sequence ID" value="NZ_JASJOS010000005.1"/>
</dbReference>
<keyword evidence="2" id="KW-0201">Cytochrome c-type biogenesis</keyword>
<dbReference type="GO" id="GO:0030313">
    <property type="term" value="C:cell envelope"/>
    <property type="evidence" value="ECO:0007669"/>
    <property type="project" value="UniProtKB-SubCell"/>
</dbReference>
<evidence type="ECO:0000313" key="8">
    <source>
        <dbReference type="Proteomes" id="UP001241110"/>
    </source>
</evidence>
<dbReference type="Gene3D" id="3.40.30.10">
    <property type="entry name" value="Glutaredoxin"/>
    <property type="match status" value="1"/>
</dbReference>
<dbReference type="InterPro" id="IPR013766">
    <property type="entry name" value="Thioredoxin_domain"/>
</dbReference>
<proteinExistence type="predicted"/>
<evidence type="ECO:0000259" key="6">
    <source>
        <dbReference type="PROSITE" id="PS51352"/>
    </source>
</evidence>
<dbReference type="Proteomes" id="UP001241110">
    <property type="component" value="Unassembled WGS sequence"/>
</dbReference>
<evidence type="ECO:0000256" key="2">
    <source>
        <dbReference type="ARBA" id="ARBA00022748"/>
    </source>
</evidence>
<protein>
    <submittedName>
        <fullName evidence="7">TlpA disulfide reductase family protein</fullName>
    </submittedName>
</protein>
<accession>A0AAE3QKW4</accession>
<name>A0AAE3QKW4_9BACT</name>
<dbReference type="InterPro" id="IPR013740">
    <property type="entry name" value="Redoxin"/>
</dbReference>
<dbReference type="AlphaFoldDB" id="A0AAE3QKW4"/>
<dbReference type="GO" id="GO:0016491">
    <property type="term" value="F:oxidoreductase activity"/>
    <property type="evidence" value="ECO:0007669"/>
    <property type="project" value="InterPro"/>
</dbReference>
<dbReference type="InterPro" id="IPR050553">
    <property type="entry name" value="Thioredoxin_ResA/DsbE_sf"/>
</dbReference>
<keyword evidence="4" id="KW-0676">Redox-active center</keyword>
<keyword evidence="3" id="KW-1015">Disulfide bond</keyword>
<evidence type="ECO:0000256" key="5">
    <source>
        <dbReference type="SAM" id="SignalP"/>
    </source>
</evidence>
<evidence type="ECO:0000256" key="3">
    <source>
        <dbReference type="ARBA" id="ARBA00023157"/>
    </source>
</evidence>